<gene>
    <name evidence="2" type="ORF">MAPG_10607</name>
</gene>
<accession>A0A0C4CSJ9</accession>
<reference evidence="3" key="5">
    <citation type="submission" date="2015-06" db="UniProtKB">
        <authorList>
            <consortium name="EnsemblFungi"/>
        </authorList>
    </citation>
    <scope>IDENTIFICATION</scope>
    <source>
        <strain evidence="3">ATCC 64411</strain>
    </source>
</reference>
<reference evidence="2" key="3">
    <citation type="submission" date="2011-03" db="EMBL/GenBank/DDBJ databases">
        <title>Annotation of Magnaporthe poae ATCC 64411.</title>
        <authorList>
            <person name="Ma L.-J."/>
            <person name="Dead R."/>
            <person name="Young S.K."/>
            <person name="Zeng Q."/>
            <person name="Gargeya S."/>
            <person name="Fitzgerald M."/>
            <person name="Haas B."/>
            <person name="Abouelleil A."/>
            <person name="Alvarado L."/>
            <person name="Arachchi H.M."/>
            <person name="Berlin A."/>
            <person name="Brown A."/>
            <person name="Chapman S.B."/>
            <person name="Chen Z."/>
            <person name="Dunbar C."/>
            <person name="Freedman E."/>
            <person name="Gearin G."/>
            <person name="Gellesch M."/>
            <person name="Goldberg J."/>
            <person name="Griggs A."/>
            <person name="Gujja S."/>
            <person name="Heiman D."/>
            <person name="Howarth C."/>
            <person name="Larson L."/>
            <person name="Lui A."/>
            <person name="MacDonald P.J.P."/>
            <person name="Mehta T."/>
            <person name="Montmayeur A."/>
            <person name="Murphy C."/>
            <person name="Neiman D."/>
            <person name="Pearson M."/>
            <person name="Priest M."/>
            <person name="Roberts A."/>
            <person name="Saif S."/>
            <person name="Shea T."/>
            <person name="Shenoy N."/>
            <person name="Sisk P."/>
            <person name="Stolte C."/>
            <person name="Sykes S."/>
            <person name="Yandava C."/>
            <person name="Wortman J."/>
            <person name="Nusbaum C."/>
            <person name="Birren B."/>
        </authorList>
    </citation>
    <scope>NUCLEOTIDE SEQUENCE</scope>
    <source>
        <strain evidence="2">ATCC 64411</strain>
    </source>
</reference>
<feature type="region of interest" description="Disordered" evidence="1">
    <location>
        <begin position="509"/>
        <end position="657"/>
    </location>
</feature>
<feature type="compositionally biased region" description="Polar residues" evidence="1">
    <location>
        <begin position="551"/>
        <end position="561"/>
    </location>
</feature>
<evidence type="ECO:0000313" key="4">
    <source>
        <dbReference type="Proteomes" id="UP000011715"/>
    </source>
</evidence>
<evidence type="ECO:0000313" key="3">
    <source>
        <dbReference type="EnsemblFungi" id="MAPG_10607T1"/>
    </source>
</evidence>
<reference evidence="2" key="2">
    <citation type="submission" date="2010-05" db="EMBL/GenBank/DDBJ databases">
        <title>The Genome Sequence of Magnaporthe poae strain ATCC 64411.</title>
        <authorList>
            <consortium name="The Broad Institute Genome Sequencing Platform"/>
            <consortium name="Broad Institute Genome Sequencing Center for Infectious Disease"/>
            <person name="Ma L.-J."/>
            <person name="Dead R."/>
            <person name="Young S."/>
            <person name="Zeng Q."/>
            <person name="Koehrsen M."/>
            <person name="Alvarado L."/>
            <person name="Berlin A."/>
            <person name="Chapman S.B."/>
            <person name="Chen Z."/>
            <person name="Freedman E."/>
            <person name="Gellesch M."/>
            <person name="Goldberg J."/>
            <person name="Griggs A."/>
            <person name="Gujja S."/>
            <person name="Heilman E.R."/>
            <person name="Heiman D."/>
            <person name="Hepburn T."/>
            <person name="Howarth C."/>
            <person name="Jen D."/>
            <person name="Larson L."/>
            <person name="Mehta T."/>
            <person name="Neiman D."/>
            <person name="Pearson M."/>
            <person name="Roberts A."/>
            <person name="Saif S."/>
            <person name="Shea T."/>
            <person name="Shenoy N."/>
            <person name="Sisk P."/>
            <person name="Stolte C."/>
            <person name="Sykes S."/>
            <person name="Walk T."/>
            <person name="White J."/>
            <person name="Yandava C."/>
            <person name="Haas B."/>
            <person name="Nusbaum C."/>
            <person name="Birren B."/>
        </authorList>
    </citation>
    <scope>NUCLEOTIDE SEQUENCE</scope>
    <source>
        <strain evidence="2">ATCC 64411</strain>
    </source>
</reference>
<dbReference type="eggNOG" id="ENOG502SUGA">
    <property type="taxonomic scope" value="Eukaryota"/>
</dbReference>
<reference evidence="4" key="1">
    <citation type="submission" date="2010-05" db="EMBL/GenBank/DDBJ databases">
        <title>The genome sequence of Magnaporthe poae strain ATCC 64411.</title>
        <authorList>
            <person name="Ma L.-J."/>
            <person name="Dead R."/>
            <person name="Young S."/>
            <person name="Zeng Q."/>
            <person name="Koehrsen M."/>
            <person name="Alvarado L."/>
            <person name="Berlin A."/>
            <person name="Chapman S.B."/>
            <person name="Chen Z."/>
            <person name="Freedman E."/>
            <person name="Gellesch M."/>
            <person name="Goldberg J."/>
            <person name="Griggs A."/>
            <person name="Gujja S."/>
            <person name="Heilman E.R."/>
            <person name="Heiman D."/>
            <person name="Hepburn T."/>
            <person name="Howarth C."/>
            <person name="Jen D."/>
            <person name="Larson L."/>
            <person name="Mehta T."/>
            <person name="Neiman D."/>
            <person name="Pearson M."/>
            <person name="Roberts A."/>
            <person name="Saif S."/>
            <person name="Shea T."/>
            <person name="Shenoy N."/>
            <person name="Sisk P."/>
            <person name="Stolte C."/>
            <person name="Sykes S."/>
            <person name="Walk T."/>
            <person name="White J."/>
            <person name="Yandava C."/>
            <person name="Haas B."/>
            <person name="Nusbaum C."/>
            <person name="Birren B."/>
        </authorList>
    </citation>
    <scope>NUCLEOTIDE SEQUENCE [LARGE SCALE GENOMIC DNA]</scope>
    <source>
        <strain evidence="4">ATCC 64411 / 73-15</strain>
    </source>
</reference>
<organism evidence="3 4">
    <name type="scientific">Magnaporthiopsis poae (strain ATCC 64411 / 73-15)</name>
    <name type="common">Kentucky bluegrass fungus</name>
    <name type="synonym">Magnaporthe poae</name>
    <dbReference type="NCBI Taxonomy" id="644358"/>
    <lineage>
        <taxon>Eukaryota</taxon>
        <taxon>Fungi</taxon>
        <taxon>Dikarya</taxon>
        <taxon>Ascomycota</taxon>
        <taxon>Pezizomycotina</taxon>
        <taxon>Sordariomycetes</taxon>
        <taxon>Sordariomycetidae</taxon>
        <taxon>Magnaporthales</taxon>
        <taxon>Magnaporthaceae</taxon>
        <taxon>Magnaporthiopsis</taxon>
    </lineage>
</organism>
<dbReference type="AlphaFoldDB" id="A0A0C4CSJ9"/>
<sequence>MANTPEPGMSGVKSVQDVLSMGAATLAAHVREHLGPTHDFDPLFNGYRIAPLLEREQLAQQLTQALARNSGPLDLGELDARLRDASTSHANALPRAARPLPSRSLSPTPGGLELADCALRQRRLEEADAYERLVKNGGRPLYPIELLDDVSASFPGHPIRGQTGDLYYATGDPDRHKELLRPWLDDLAQGRYFNRWSGETSAEYPWAVFQKQCQRWAMFRTWQRDNRNLKDDDDDDDDGDDGSPSLPAFLEARNHDIRRYRSERVAADELARLEACPHWLREQWDDERARRTWQRHYCRESGVGVPFSNYAAAVKARLARHGGITTRPFELHPDPKRQGRLETWLEYLSFEYWWLELFARAGERRREQCDKAWKKLQGTGTLQRYETARYIRTRDYRMRHAAEEYIAMVNVERAEQTGGRIYAATQLDPSRVAIPLPERIQLLHRGAQDLVDARCWLHRLERRGCLIKRFKLLSAEFRRARNDAARHRVLTPWILDQIPLIEAELGRGRDGAGVEGAEPREMTKRCLGGSDSPDDTKPSQTAKRRLDSSEDTNPSQTTTKTALDGVDNTKPSQTTKRRLDGPDSPDGSDGPDDTKPSQTTTERRLDGSDNTSQTGGEKRRRLSPSPSSTAAEAAPQGRRRSPRIAARSSGLLAGASA</sequence>
<dbReference type="EMBL" id="GL876975">
    <property type="protein sequence ID" value="KLU90755.1"/>
    <property type="molecule type" value="Genomic_DNA"/>
</dbReference>
<dbReference type="EnsemblFungi" id="MAPG_10607T0">
    <property type="protein sequence ID" value="MAPG_10607T0"/>
    <property type="gene ID" value="MAPG_10607"/>
</dbReference>
<evidence type="ECO:0000256" key="1">
    <source>
        <dbReference type="SAM" id="MobiDB-lite"/>
    </source>
</evidence>
<keyword evidence="4" id="KW-1185">Reference proteome</keyword>
<protein>
    <submittedName>
        <fullName evidence="2 3">Uncharacterized protein</fullName>
    </submittedName>
</protein>
<name>A0A0C4CSJ9_MAGP6</name>
<dbReference type="EnsemblFungi" id="MAPG_10607T1">
    <property type="protein sequence ID" value="MAPG_10607T1"/>
    <property type="gene ID" value="MAPG_10607"/>
</dbReference>
<reference evidence="3" key="4">
    <citation type="journal article" date="2015" name="G3 (Bethesda)">
        <title>Genome sequences of three phytopathogenic species of the Magnaporthaceae family of fungi.</title>
        <authorList>
            <person name="Okagaki L.H."/>
            <person name="Nunes C.C."/>
            <person name="Sailsbery J."/>
            <person name="Clay B."/>
            <person name="Brown D."/>
            <person name="John T."/>
            <person name="Oh Y."/>
            <person name="Young N."/>
            <person name="Fitzgerald M."/>
            <person name="Haas B.J."/>
            <person name="Zeng Q."/>
            <person name="Young S."/>
            <person name="Adiconis X."/>
            <person name="Fan L."/>
            <person name="Levin J.Z."/>
            <person name="Mitchell T.K."/>
            <person name="Okubara P.A."/>
            <person name="Farman M.L."/>
            <person name="Kohn L.M."/>
            <person name="Birren B."/>
            <person name="Ma L.-J."/>
            <person name="Dean R.A."/>
        </authorList>
    </citation>
    <scope>NUCLEOTIDE SEQUENCE</scope>
    <source>
        <strain evidence="3">ATCC 64411 / 73-15</strain>
    </source>
</reference>
<feature type="compositionally biased region" description="Basic and acidic residues" evidence="1">
    <location>
        <begin position="509"/>
        <end position="524"/>
    </location>
</feature>
<proteinExistence type="predicted"/>
<dbReference type="STRING" id="644358.A0A0C4CSJ9"/>
<feature type="compositionally biased region" description="Low complexity" evidence="1">
    <location>
        <begin position="643"/>
        <end position="657"/>
    </location>
</feature>
<feature type="compositionally biased region" description="Acidic residues" evidence="1">
    <location>
        <begin position="231"/>
        <end position="241"/>
    </location>
</feature>
<dbReference type="OrthoDB" id="5419928at2759"/>
<feature type="compositionally biased region" description="Low complexity" evidence="1">
    <location>
        <begin position="623"/>
        <end position="635"/>
    </location>
</feature>
<dbReference type="Proteomes" id="UP000011715">
    <property type="component" value="Unassembled WGS sequence"/>
</dbReference>
<dbReference type="EMBL" id="GL876975">
    <property type="protein sequence ID" value="KLU90756.1"/>
    <property type="molecule type" value="Genomic_DNA"/>
</dbReference>
<dbReference type="VEuPathDB" id="FungiDB:MAPG_10607"/>
<feature type="region of interest" description="Disordered" evidence="1">
    <location>
        <begin position="227"/>
        <end position="248"/>
    </location>
</feature>
<dbReference type="EMBL" id="ADBL01002370">
    <property type="status" value="NOT_ANNOTATED_CDS"/>
    <property type="molecule type" value="Genomic_DNA"/>
</dbReference>
<evidence type="ECO:0000313" key="2">
    <source>
        <dbReference type="EMBL" id="KLU90755.1"/>
    </source>
</evidence>